<feature type="compositionally biased region" description="Polar residues" evidence="1">
    <location>
        <begin position="69"/>
        <end position="87"/>
    </location>
</feature>
<dbReference type="EMBL" id="JAIWYP010000011">
    <property type="protein sequence ID" value="KAH3739059.1"/>
    <property type="molecule type" value="Genomic_DNA"/>
</dbReference>
<feature type="region of interest" description="Disordered" evidence="1">
    <location>
        <begin position="134"/>
        <end position="228"/>
    </location>
</feature>
<reference evidence="3" key="1">
    <citation type="journal article" date="2019" name="bioRxiv">
        <title>The Genome of the Zebra Mussel, Dreissena polymorpha: A Resource for Invasive Species Research.</title>
        <authorList>
            <person name="McCartney M.A."/>
            <person name="Auch B."/>
            <person name="Kono T."/>
            <person name="Mallez S."/>
            <person name="Zhang Y."/>
            <person name="Obille A."/>
            <person name="Becker A."/>
            <person name="Abrahante J.E."/>
            <person name="Garbe J."/>
            <person name="Badalamenti J.P."/>
            <person name="Herman A."/>
            <person name="Mangelson H."/>
            <person name="Liachko I."/>
            <person name="Sullivan S."/>
            <person name="Sone E.D."/>
            <person name="Koren S."/>
            <person name="Silverstein K.A.T."/>
            <person name="Beckman K.B."/>
            <person name="Gohl D.M."/>
        </authorList>
    </citation>
    <scope>NUCLEOTIDE SEQUENCE</scope>
    <source>
        <strain evidence="3">Duluth1</strain>
        <tissue evidence="3">Whole animal</tissue>
    </source>
</reference>
<dbReference type="Proteomes" id="UP000828390">
    <property type="component" value="Unassembled WGS sequence"/>
</dbReference>
<evidence type="ECO:0000313" key="4">
    <source>
        <dbReference type="Proteomes" id="UP000828390"/>
    </source>
</evidence>
<feature type="region of interest" description="Disordered" evidence="1">
    <location>
        <begin position="50"/>
        <end position="87"/>
    </location>
</feature>
<accession>A0A9D4HZV7</accession>
<dbReference type="AlphaFoldDB" id="A0A9D4HZV7"/>
<reference evidence="3" key="2">
    <citation type="submission" date="2020-11" db="EMBL/GenBank/DDBJ databases">
        <authorList>
            <person name="McCartney M.A."/>
            <person name="Auch B."/>
            <person name="Kono T."/>
            <person name="Mallez S."/>
            <person name="Becker A."/>
            <person name="Gohl D.M."/>
            <person name="Silverstein K.A.T."/>
            <person name="Koren S."/>
            <person name="Bechman K.B."/>
            <person name="Herman A."/>
            <person name="Abrahante J.E."/>
            <person name="Garbe J."/>
        </authorList>
    </citation>
    <scope>NUCLEOTIDE SEQUENCE</scope>
    <source>
        <strain evidence="3">Duluth1</strain>
        <tissue evidence="3">Whole animal</tissue>
    </source>
</reference>
<proteinExistence type="predicted"/>
<feature type="compositionally biased region" description="Low complexity" evidence="1">
    <location>
        <begin position="169"/>
        <end position="181"/>
    </location>
</feature>
<keyword evidence="4" id="KW-1185">Reference proteome</keyword>
<feature type="compositionally biased region" description="Low complexity" evidence="1">
    <location>
        <begin position="52"/>
        <end position="61"/>
    </location>
</feature>
<organism evidence="3 4">
    <name type="scientific">Dreissena polymorpha</name>
    <name type="common">Zebra mussel</name>
    <name type="synonym">Mytilus polymorpha</name>
    <dbReference type="NCBI Taxonomy" id="45954"/>
    <lineage>
        <taxon>Eukaryota</taxon>
        <taxon>Metazoa</taxon>
        <taxon>Spiralia</taxon>
        <taxon>Lophotrochozoa</taxon>
        <taxon>Mollusca</taxon>
        <taxon>Bivalvia</taxon>
        <taxon>Autobranchia</taxon>
        <taxon>Heteroconchia</taxon>
        <taxon>Euheterodonta</taxon>
        <taxon>Imparidentia</taxon>
        <taxon>Neoheterodontei</taxon>
        <taxon>Myida</taxon>
        <taxon>Dreissenoidea</taxon>
        <taxon>Dreissenidae</taxon>
        <taxon>Dreissena</taxon>
    </lineage>
</organism>
<evidence type="ECO:0000256" key="1">
    <source>
        <dbReference type="SAM" id="MobiDB-lite"/>
    </source>
</evidence>
<sequence>MQYACRWASSSTSVDTTPTSQTTGSGSTQVFISHLASATLSATISHESPVHTTYTPFTPTTRASKGTEPATSDSVTSGAVYSDQTTDTAEVTSPVIYVTSSDSYGKSPDPNVTSFKPYITSPYLSVPSTHPYVTSPDLSATSPDPYVTSPDRSATSPDPKVTSPDFSATSPDHSTTSPDSHVISPDPKSIFPDPSATSPDPKGTEISTATPTNPETPRGVSSRPAVGATTPDFNSNLVTYVSFSSILQQTNEIRTPPTFSVENITRAVSNTGATLVTNDTDSGSPSDRGLIIGLTIGILLTIILVVGVLVVYFFKRMKQKESVRKNYIRNTNIFYSFPQDHEDTESTASNRHISGNHLNGNATAKIETSDNDTVQNSTVILTLKPEHSHPSLDLYGHHESTHNPLYEPFVDDRTSDSVANNIYTPDTSSETIGFVNDSMQGGGSIARRPAHATKSVTFEASALYAQIVKEGRTKF</sequence>
<evidence type="ECO:0000313" key="3">
    <source>
        <dbReference type="EMBL" id="KAH3739059.1"/>
    </source>
</evidence>
<comment type="caution">
    <text evidence="3">The sequence shown here is derived from an EMBL/GenBank/DDBJ whole genome shotgun (WGS) entry which is preliminary data.</text>
</comment>
<feature type="compositionally biased region" description="Low complexity" evidence="1">
    <location>
        <begin position="9"/>
        <end position="26"/>
    </location>
</feature>
<keyword evidence="2" id="KW-0812">Transmembrane</keyword>
<evidence type="ECO:0000256" key="2">
    <source>
        <dbReference type="SAM" id="Phobius"/>
    </source>
</evidence>
<feature type="compositionally biased region" description="Polar residues" evidence="1">
    <location>
        <begin position="205"/>
        <end position="215"/>
    </location>
</feature>
<protein>
    <submittedName>
        <fullName evidence="3">Uncharacterized protein</fullName>
    </submittedName>
</protein>
<gene>
    <name evidence="3" type="ORF">DPMN_045705</name>
</gene>
<feature type="transmembrane region" description="Helical" evidence="2">
    <location>
        <begin position="290"/>
        <end position="314"/>
    </location>
</feature>
<feature type="region of interest" description="Disordered" evidence="1">
    <location>
        <begin position="1"/>
        <end position="26"/>
    </location>
</feature>
<keyword evidence="2" id="KW-1133">Transmembrane helix</keyword>
<name>A0A9D4HZV7_DREPO</name>
<keyword evidence="2" id="KW-0472">Membrane</keyword>